<dbReference type="PROSITE" id="PS51444">
    <property type="entry name" value="FH2"/>
    <property type="match status" value="1"/>
</dbReference>
<dbReference type="InterPro" id="IPR042201">
    <property type="entry name" value="FH2_Formin_sf"/>
</dbReference>
<name>A0AAN7L074_9MYRT</name>
<reference evidence="5 6" key="1">
    <citation type="journal article" date="2023" name="Hortic Res">
        <title>Pangenome of water caltrop reveals structural variations and asymmetric subgenome divergence after allopolyploidization.</title>
        <authorList>
            <person name="Zhang X."/>
            <person name="Chen Y."/>
            <person name="Wang L."/>
            <person name="Yuan Y."/>
            <person name="Fang M."/>
            <person name="Shi L."/>
            <person name="Lu R."/>
            <person name="Comes H.P."/>
            <person name="Ma Y."/>
            <person name="Chen Y."/>
            <person name="Huang G."/>
            <person name="Zhou Y."/>
            <person name="Zheng Z."/>
            <person name="Qiu Y."/>
        </authorList>
    </citation>
    <scope>NUCLEOTIDE SEQUENCE [LARGE SCALE GENOMIC DNA]</scope>
    <source>
        <tissue evidence="5">Roots</tissue>
    </source>
</reference>
<dbReference type="SUPFAM" id="SSF101447">
    <property type="entry name" value="Formin homology 2 domain (FH2 domain)"/>
    <property type="match status" value="1"/>
</dbReference>
<feature type="region of interest" description="Disordered" evidence="3">
    <location>
        <begin position="97"/>
        <end position="232"/>
    </location>
</feature>
<dbReference type="PANTHER" id="PTHR23213">
    <property type="entry name" value="FORMIN-RELATED"/>
    <property type="match status" value="1"/>
</dbReference>
<comment type="caution">
    <text evidence="5">The sequence shown here is derived from an EMBL/GenBank/DDBJ whole genome shotgun (WGS) entry which is preliminary data.</text>
</comment>
<evidence type="ECO:0000313" key="5">
    <source>
        <dbReference type="EMBL" id="KAK4779668.1"/>
    </source>
</evidence>
<feature type="region of interest" description="Disordered" evidence="3">
    <location>
        <begin position="490"/>
        <end position="533"/>
    </location>
</feature>
<dbReference type="Proteomes" id="UP001345219">
    <property type="component" value="Chromosome 13"/>
</dbReference>
<feature type="compositionally biased region" description="Pro residues" evidence="3">
    <location>
        <begin position="100"/>
        <end position="109"/>
    </location>
</feature>
<gene>
    <name evidence="5" type="ORF">SAY87_015774</name>
</gene>
<evidence type="ECO:0000256" key="2">
    <source>
        <dbReference type="RuleBase" id="RU361260"/>
    </source>
</evidence>
<keyword evidence="6" id="KW-1185">Reference proteome</keyword>
<feature type="region of interest" description="Disordered" evidence="3">
    <location>
        <begin position="670"/>
        <end position="721"/>
    </location>
</feature>
<evidence type="ECO:0000259" key="4">
    <source>
        <dbReference type="PROSITE" id="PS51444"/>
    </source>
</evidence>
<dbReference type="InterPro" id="IPR015425">
    <property type="entry name" value="FH2_Formin"/>
</dbReference>
<sequence>MSEFTGLNGVIKGPIVDENGLDVLYWRMLIQRGRSHFSDNSSSRPWLAVEASSQIRSQTAPEVHRPLLLPPAMRGIGGMDPRLPSAAPQEEVVRLTREAPPLPIKPPPSKANGLTKPRPPPPPPVKAVDLVKPPPPPSPPPSKADGLTKLPPPPPPPPPVKAVDLAKPPLPPSPPPPPPKSGGSTKHLPPPPPPPRAGGLANSPPLLPVRPGKAARRDGKEGESSAVEGPKLKPLHWEKVEVNGDRSMVWDKIDSGSFKVDGDLMEALFGSVVINRNSRQQTGNPSKPTSNSKPETSSGKIFILETRKSQNIAIILKSLGASQREILEALSEGHGLSAETLEKLDRINLTTDEQSKISRFQGDPSKLADAESFLYKILRACPSAFARFSAMQFKLNYDPEIDYLGESLETLRLACEELRGRGVFVKLLEAILKAGNRMNAGTTRGNATAFNLSSLRKLSDVKSTDGKTTLLHFVVEQVIRSEGKRCVLNKNQRMGRTFSRQSSSSSGASLSSEENNNNNNNNNNTRTETKEEREKEYMMLGLPVVGCLGVEFSNVKKAAGIDYSTFSVSMSGLRNRLSGIRKLVLDDADNGSRFHGEMKEFLKVAEEDIEALQKAHGHVMELVKKTTEYYQAGGAKHNGADQLQIFVIVKDFLSMVDQVCVEIARNMQMSKKGGGKGESSSEKSPAARLPARFPIMLSQSVLQKSSGSRSSESSDDSEDDF</sequence>
<protein>
    <recommendedName>
        <fullName evidence="2">Formin-like protein</fullName>
    </recommendedName>
</protein>
<dbReference type="GO" id="GO:0051015">
    <property type="term" value="F:actin filament binding"/>
    <property type="evidence" value="ECO:0007669"/>
    <property type="project" value="InterPro"/>
</dbReference>
<feature type="compositionally biased region" description="Pro residues" evidence="3">
    <location>
        <begin position="132"/>
        <end position="142"/>
    </location>
</feature>
<dbReference type="GO" id="GO:0045010">
    <property type="term" value="P:actin nucleation"/>
    <property type="evidence" value="ECO:0007669"/>
    <property type="project" value="InterPro"/>
</dbReference>
<evidence type="ECO:0000313" key="6">
    <source>
        <dbReference type="Proteomes" id="UP001345219"/>
    </source>
</evidence>
<dbReference type="PANTHER" id="PTHR23213:SF354">
    <property type="entry name" value="FORMIN-LIKE PROTEIN 4"/>
    <property type="match status" value="1"/>
</dbReference>
<feature type="region of interest" description="Disordered" evidence="3">
    <location>
        <begin position="275"/>
        <end position="298"/>
    </location>
</feature>
<feature type="compositionally biased region" description="Pro residues" evidence="3">
    <location>
        <begin position="168"/>
        <end position="180"/>
    </location>
</feature>
<feature type="domain" description="FH2" evidence="4">
    <location>
        <begin position="222"/>
        <end position="682"/>
    </location>
</feature>
<dbReference type="Gene3D" id="1.20.58.2220">
    <property type="entry name" value="Formin, FH2 domain"/>
    <property type="match status" value="1"/>
</dbReference>
<comment type="similarity">
    <text evidence="1">Belongs to the formin-like family. Class-I subfamily.</text>
</comment>
<dbReference type="Pfam" id="PF02181">
    <property type="entry name" value="FH2"/>
    <property type="match status" value="1"/>
</dbReference>
<feature type="compositionally biased region" description="Pro residues" evidence="3">
    <location>
        <begin position="150"/>
        <end position="160"/>
    </location>
</feature>
<dbReference type="InterPro" id="IPR027643">
    <property type="entry name" value="Formin-like_plant"/>
</dbReference>
<dbReference type="AlphaFoldDB" id="A0AAN7L074"/>
<dbReference type="SMART" id="SM00498">
    <property type="entry name" value="FH2"/>
    <property type="match status" value="1"/>
</dbReference>
<feature type="compositionally biased region" description="Low complexity" evidence="3">
    <location>
        <begin position="499"/>
        <end position="526"/>
    </location>
</feature>
<organism evidence="5 6">
    <name type="scientific">Trapa incisa</name>
    <dbReference type="NCBI Taxonomy" id="236973"/>
    <lineage>
        <taxon>Eukaryota</taxon>
        <taxon>Viridiplantae</taxon>
        <taxon>Streptophyta</taxon>
        <taxon>Embryophyta</taxon>
        <taxon>Tracheophyta</taxon>
        <taxon>Spermatophyta</taxon>
        <taxon>Magnoliopsida</taxon>
        <taxon>eudicotyledons</taxon>
        <taxon>Gunneridae</taxon>
        <taxon>Pentapetalae</taxon>
        <taxon>rosids</taxon>
        <taxon>malvids</taxon>
        <taxon>Myrtales</taxon>
        <taxon>Lythraceae</taxon>
        <taxon>Trapa</taxon>
    </lineage>
</organism>
<proteinExistence type="inferred from homology"/>
<dbReference type="EMBL" id="JAXIOK010000001">
    <property type="protein sequence ID" value="KAK4779668.1"/>
    <property type="molecule type" value="Genomic_DNA"/>
</dbReference>
<evidence type="ECO:0000256" key="3">
    <source>
        <dbReference type="SAM" id="MobiDB-lite"/>
    </source>
</evidence>
<evidence type="ECO:0000256" key="1">
    <source>
        <dbReference type="ARBA" id="ARBA00025793"/>
    </source>
</evidence>
<accession>A0AAN7L074</accession>